<comment type="caution">
    <text evidence="1">The sequence shown here is derived from an EMBL/GenBank/DDBJ whole genome shotgun (WGS) entry which is preliminary data.</text>
</comment>
<organism evidence="1 2">
    <name type="scientific">Candidatus Iainarchaeum sp</name>
    <dbReference type="NCBI Taxonomy" id="3101447"/>
    <lineage>
        <taxon>Archaea</taxon>
        <taxon>Candidatus Iainarchaeota</taxon>
        <taxon>Candidatus Iainarchaeia</taxon>
        <taxon>Candidatus Iainarchaeales</taxon>
        <taxon>Candidatus Iainarchaeaceae</taxon>
        <taxon>Candidatus Iainarchaeum</taxon>
    </lineage>
</organism>
<evidence type="ECO:0000313" key="2">
    <source>
        <dbReference type="Proteomes" id="UP000809243"/>
    </source>
</evidence>
<dbReference type="AlphaFoldDB" id="A0A938YXE5"/>
<evidence type="ECO:0000313" key="1">
    <source>
        <dbReference type="EMBL" id="MBN2067590.1"/>
    </source>
</evidence>
<dbReference type="Proteomes" id="UP000809243">
    <property type="component" value="Unassembled WGS sequence"/>
</dbReference>
<reference evidence="1" key="1">
    <citation type="submission" date="2021-01" db="EMBL/GenBank/DDBJ databases">
        <title>Active Sulfur Cycling in an Early Earth Analoge.</title>
        <authorList>
            <person name="Hahn C.R."/>
            <person name="Youssef N.H."/>
            <person name="Elshahed M."/>
        </authorList>
    </citation>
    <scope>NUCLEOTIDE SEQUENCE</scope>
    <source>
        <strain evidence="1">Zod_Metabat.1151</strain>
    </source>
</reference>
<sequence>NFVLAPTGLNRKDDVKTAMAAEFSIEEIIQAAVSIIPTNEYGDYQVSDSIFVSGRNMNPAEFLLLLAKANKALYEGNSADTKIDFVGSKIITPLGNSKSVMVCYSGWCPYQSWTFKPAKFIG</sequence>
<dbReference type="EMBL" id="JAFGDB010000065">
    <property type="protein sequence ID" value="MBN2067590.1"/>
    <property type="molecule type" value="Genomic_DNA"/>
</dbReference>
<proteinExistence type="predicted"/>
<name>A0A938YXE5_9ARCH</name>
<accession>A0A938YXE5</accession>
<gene>
    <name evidence="1" type="ORF">JW744_03935</name>
</gene>
<protein>
    <submittedName>
        <fullName evidence="1">Uncharacterized protein</fullName>
    </submittedName>
</protein>
<feature type="non-terminal residue" evidence="1">
    <location>
        <position position="1"/>
    </location>
</feature>